<evidence type="ECO:0000313" key="4">
    <source>
        <dbReference type="Proteomes" id="UP001140293"/>
    </source>
</evidence>
<accession>A0A9X2YXD9</accession>
<organism evidence="3 4">
    <name type="scientific">[Mycobacterium] manitobense</name>
    <dbReference type="NCBI Taxonomy" id="190147"/>
    <lineage>
        <taxon>Bacteria</taxon>
        <taxon>Bacillati</taxon>
        <taxon>Actinomycetota</taxon>
        <taxon>Actinomycetes</taxon>
        <taxon>Mycobacteriales</taxon>
        <taxon>Mycobacteriaceae</taxon>
        <taxon>Mycolicibacterium</taxon>
    </lineage>
</organism>
<dbReference type="RefSeq" id="WP_264016155.1">
    <property type="nucleotide sequence ID" value="NZ_JACKSJ010000266.1"/>
</dbReference>
<dbReference type="AlphaFoldDB" id="A0A9X2YXD9"/>
<proteinExistence type="predicted"/>
<sequence>MVVALSVFALCSAALVGGCRAQDSAPSEPSTSALPPFPYPPLEIRTSVAVPLEQPLLGAAEFALDMSVDARLSDDPDEERLYREYRSKIAPEADSDAPRTSDPYVGQTGGALHGAVAAQQLPDGAAEVTICLFDTPGLYVMKEDGELIAAPSTGPIGLWRPRVQWTNRPAADGSTSREPRWLLLDIGAIQNMTKEQIAGVCDPFKPQPFVQKAPDPTSAPPG</sequence>
<feature type="signal peptide" evidence="2">
    <location>
        <begin position="1"/>
        <end position="21"/>
    </location>
</feature>
<evidence type="ECO:0000313" key="3">
    <source>
        <dbReference type="EMBL" id="MCV7173982.1"/>
    </source>
</evidence>
<keyword evidence="2" id="KW-0732">Signal</keyword>
<name>A0A9X2YXD9_9MYCO</name>
<evidence type="ECO:0000256" key="2">
    <source>
        <dbReference type="SAM" id="SignalP"/>
    </source>
</evidence>
<comment type="caution">
    <text evidence="3">The sequence shown here is derived from an EMBL/GenBank/DDBJ whole genome shotgun (WGS) entry which is preliminary data.</text>
</comment>
<feature type="region of interest" description="Disordered" evidence="1">
    <location>
        <begin position="203"/>
        <end position="222"/>
    </location>
</feature>
<evidence type="ECO:0000256" key="1">
    <source>
        <dbReference type="SAM" id="MobiDB-lite"/>
    </source>
</evidence>
<reference evidence="3" key="1">
    <citation type="submission" date="2020-07" db="EMBL/GenBank/DDBJ databases">
        <authorList>
            <person name="Pettersson B.M.F."/>
            <person name="Behra P.R.K."/>
            <person name="Ramesh M."/>
            <person name="Das S."/>
            <person name="Dasgupta S."/>
            <person name="Kirsebom L.A."/>
        </authorList>
    </citation>
    <scope>NUCLEOTIDE SEQUENCE</scope>
    <source>
        <strain evidence="3">DSM 44615</strain>
    </source>
</reference>
<reference evidence="3" key="2">
    <citation type="journal article" date="2022" name="BMC Genomics">
        <title>Comparative genome analysis of mycobacteria focusing on tRNA and non-coding RNA.</title>
        <authorList>
            <person name="Behra P.R.K."/>
            <person name="Pettersson B.M.F."/>
            <person name="Ramesh M."/>
            <person name="Das S."/>
            <person name="Dasgupta S."/>
            <person name="Kirsebom L.A."/>
        </authorList>
    </citation>
    <scope>NUCLEOTIDE SEQUENCE</scope>
    <source>
        <strain evidence="3">DSM 44615</strain>
    </source>
</reference>
<feature type="chain" id="PRO_5040799453" description="Lipoprotein" evidence="2">
    <location>
        <begin position="22"/>
        <end position="222"/>
    </location>
</feature>
<dbReference type="EMBL" id="JACKSJ010000266">
    <property type="protein sequence ID" value="MCV7173982.1"/>
    <property type="molecule type" value="Genomic_DNA"/>
</dbReference>
<evidence type="ECO:0008006" key="5">
    <source>
        <dbReference type="Google" id="ProtNLM"/>
    </source>
</evidence>
<protein>
    <recommendedName>
        <fullName evidence="5">Lipoprotein</fullName>
    </recommendedName>
</protein>
<gene>
    <name evidence="3" type="ORF">H7I41_29095</name>
</gene>
<dbReference type="Proteomes" id="UP001140293">
    <property type="component" value="Unassembled WGS sequence"/>
</dbReference>
<keyword evidence="4" id="KW-1185">Reference proteome</keyword>